<evidence type="ECO:0000313" key="3">
    <source>
        <dbReference type="WBParaSite" id="L893_g28957.t1"/>
    </source>
</evidence>
<feature type="region of interest" description="Disordered" evidence="1">
    <location>
        <begin position="1"/>
        <end position="33"/>
    </location>
</feature>
<protein>
    <submittedName>
        <fullName evidence="3">POP1 domain-containing protein</fullName>
    </submittedName>
</protein>
<name>A0A1I7ZS00_9BILA</name>
<feature type="region of interest" description="Disordered" evidence="1">
    <location>
        <begin position="58"/>
        <end position="94"/>
    </location>
</feature>
<organism evidence="2 3">
    <name type="scientific">Steinernema glaseri</name>
    <dbReference type="NCBI Taxonomy" id="37863"/>
    <lineage>
        <taxon>Eukaryota</taxon>
        <taxon>Metazoa</taxon>
        <taxon>Ecdysozoa</taxon>
        <taxon>Nematoda</taxon>
        <taxon>Chromadorea</taxon>
        <taxon>Rhabditida</taxon>
        <taxon>Tylenchina</taxon>
        <taxon>Panagrolaimomorpha</taxon>
        <taxon>Strongyloidoidea</taxon>
        <taxon>Steinernematidae</taxon>
        <taxon>Steinernema</taxon>
    </lineage>
</organism>
<evidence type="ECO:0000313" key="2">
    <source>
        <dbReference type="Proteomes" id="UP000095287"/>
    </source>
</evidence>
<proteinExistence type="predicted"/>
<dbReference type="Proteomes" id="UP000095287">
    <property type="component" value="Unplaced"/>
</dbReference>
<evidence type="ECO:0000256" key="1">
    <source>
        <dbReference type="SAM" id="MobiDB-lite"/>
    </source>
</evidence>
<accession>A0A1I7ZS00</accession>
<sequence>MESQESRIPKHRTKYSNPRIRVHQNKPRSAKKPINMKNLRTTLRAGREQIRKFWRRSPMSMFSAQDQGYDRTDGGAPRLPSDRAKRAKATLKQI</sequence>
<keyword evidence="2" id="KW-1185">Reference proteome</keyword>
<feature type="compositionally biased region" description="Basic residues" evidence="1">
    <location>
        <begin position="85"/>
        <end position="94"/>
    </location>
</feature>
<dbReference type="WBParaSite" id="L893_g28957.t1">
    <property type="protein sequence ID" value="L893_g28957.t1"/>
    <property type="gene ID" value="L893_g28957"/>
</dbReference>
<reference evidence="3" key="1">
    <citation type="submission" date="2016-11" db="UniProtKB">
        <authorList>
            <consortium name="WormBaseParasite"/>
        </authorList>
    </citation>
    <scope>IDENTIFICATION</scope>
</reference>
<feature type="compositionally biased region" description="Basic residues" evidence="1">
    <location>
        <begin position="9"/>
        <end position="31"/>
    </location>
</feature>
<dbReference type="AlphaFoldDB" id="A0A1I7ZS00"/>